<evidence type="ECO:0000256" key="4">
    <source>
        <dbReference type="ARBA" id="ARBA00022741"/>
    </source>
</evidence>
<dbReference type="SUPFAM" id="SSF81660">
    <property type="entry name" value="Metal cation-transporting ATPase, ATP-binding domain N"/>
    <property type="match status" value="1"/>
</dbReference>
<dbReference type="OrthoDB" id="158672at2759"/>
<dbReference type="Pfam" id="PF13246">
    <property type="entry name" value="Cation_ATPase"/>
    <property type="match status" value="1"/>
</dbReference>
<dbReference type="PANTHER" id="PTHR43294:SF21">
    <property type="entry name" value="CATION TRANSPORTING ATPASE"/>
    <property type="match status" value="1"/>
</dbReference>
<dbReference type="FunFam" id="3.40.50.1000:FF:000083">
    <property type="entry name" value="Sodium/potassium-transporting ATPase subunit alpha"/>
    <property type="match status" value="1"/>
</dbReference>
<keyword evidence="4" id="KW-0547">Nucleotide-binding</keyword>
<evidence type="ECO:0000313" key="10">
    <source>
        <dbReference type="Proteomes" id="UP000269721"/>
    </source>
</evidence>
<dbReference type="Proteomes" id="UP000269721">
    <property type="component" value="Unassembled WGS sequence"/>
</dbReference>
<protein>
    <submittedName>
        <fullName evidence="9">HAD-like domain-containing protein</fullName>
    </submittedName>
</protein>
<dbReference type="GO" id="GO:0036376">
    <property type="term" value="P:sodium ion export across plasma membrane"/>
    <property type="evidence" value="ECO:0007669"/>
    <property type="project" value="TreeGrafter"/>
</dbReference>
<keyword evidence="7" id="KW-1133">Transmembrane helix</keyword>
<proteinExistence type="predicted"/>
<evidence type="ECO:0000256" key="6">
    <source>
        <dbReference type="ARBA" id="ARBA00022967"/>
    </source>
</evidence>
<accession>A0A4P9WDJ4</accession>
<reference evidence="10" key="1">
    <citation type="journal article" date="2018" name="Nat. Microbiol.">
        <title>Leveraging single-cell genomics to expand the fungal tree of life.</title>
        <authorList>
            <person name="Ahrendt S.R."/>
            <person name="Quandt C.A."/>
            <person name="Ciobanu D."/>
            <person name="Clum A."/>
            <person name="Salamov A."/>
            <person name="Andreopoulos B."/>
            <person name="Cheng J.F."/>
            <person name="Woyke T."/>
            <person name="Pelin A."/>
            <person name="Henrissat B."/>
            <person name="Reynolds N.K."/>
            <person name="Benny G.L."/>
            <person name="Smith M.E."/>
            <person name="James T.Y."/>
            <person name="Grigoriev I.V."/>
        </authorList>
    </citation>
    <scope>NUCLEOTIDE SEQUENCE [LARGE SCALE GENOMIC DNA]</scope>
</reference>
<dbReference type="InterPro" id="IPR001757">
    <property type="entry name" value="P_typ_ATPase"/>
</dbReference>
<evidence type="ECO:0000256" key="1">
    <source>
        <dbReference type="ARBA" id="ARBA00004651"/>
    </source>
</evidence>
<dbReference type="GO" id="GO:0005886">
    <property type="term" value="C:plasma membrane"/>
    <property type="evidence" value="ECO:0007669"/>
    <property type="project" value="UniProtKB-SubCell"/>
</dbReference>
<gene>
    <name evidence="9" type="ORF">BDK51DRAFT_39862</name>
</gene>
<evidence type="ECO:0000256" key="3">
    <source>
        <dbReference type="ARBA" id="ARBA00022692"/>
    </source>
</evidence>
<evidence type="ECO:0000256" key="5">
    <source>
        <dbReference type="ARBA" id="ARBA00022840"/>
    </source>
</evidence>
<dbReference type="InterPro" id="IPR044492">
    <property type="entry name" value="P_typ_ATPase_HD_dom"/>
</dbReference>
<dbReference type="GO" id="GO:0005524">
    <property type="term" value="F:ATP binding"/>
    <property type="evidence" value="ECO:0007669"/>
    <property type="project" value="UniProtKB-KW"/>
</dbReference>
<evidence type="ECO:0000256" key="2">
    <source>
        <dbReference type="ARBA" id="ARBA00022475"/>
    </source>
</evidence>
<keyword evidence="6" id="KW-1278">Translocase</keyword>
<dbReference type="PRINTS" id="PR00119">
    <property type="entry name" value="CATATPASE"/>
</dbReference>
<evidence type="ECO:0000256" key="8">
    <source>
        <dbReference type="ARBA" id="ARBA00023136"/>
    </source>
</evidence>
<keyword evidence="3" id="KW-0812">Transmembrane</keyword>
<dbReference type="GO" id="GO:0030007">
    <property type="term" value="P:intracellular potassium ion homeostasis"/>
    <property type="evidence" value="ECO:0007669"/>
    <property type="project" value="TreeGrafter"/>
</dbReference>
<dbReference type="AlphaFoldDB" id="A0A4P9WDJ4"/>
<dbReference type="SFLD" id="SFLDF00027">
    <property type="entry name" value="p-type_atpase"/>
    <property type="match status" value="1"/>
</dbReference>
<dbReference type="NCBIfam" id="TIGR01494">
    <property type="entry name" value="ATPase_P-type"/>
    <property type="match status" value="1"/>
</dbReference>
<dbReference type="Pfam" id="PF08282">
    <property type="entry name" value="Hydrolase_3"/>
    <property type="match status" value="1"/>
</dbReference>
<dbReference type="Gene3D" id="3.40.1110.10">
    <property type="entry name" value="Calcium-transporting ATPase, cytoplasmic domain N"/>
    <property type="match status" value="2"/>
</dbReference>
<dbReference type="SUPFAM" id="SSF56784">
    <property type="entry name" value="HAD-like"/>
    <property type="match status" value="1"/>
</dbReference>
<dbReference type="SFLD" id="SFLDS00003">
    <property type="entry name" value="Haloacid_Dehalogenase"/>
    <property type="match status" value="1"/>
</dbReference>
<evidence type="ECO:0000313" key="9">
    <source>
        <dbReference type="EMBL" id="RKO89030.1"/>
    </source>
</evidence>
<dbReference type="Gene3D" id="3.40.50.1000">
    <property type="entry name" value="HAD superfamily/HAD-like"/>
    <property type="match status" value="2"/>
</dbReference>
<dbReference type="InterPro" id="IPR050510">
    <property type="entry name" value="Cation_transp_ATPase_P-type"/>
</dbReference>
<dbReference type="InterPro" id="IPR018303">
    <property type="entry name" value="ATPase_P-typ_P_site"/>
</dbReference>
<name>A0A4P9WDJ4_9FUNG</name>
<dbReference type="PANTHER" id="PTHR43294">
    <property type="entry name" value="SODIUM/POTASSIUM-TRANSPORTING ATPASE SUBUNIT ALPHA"/>
    <property type="match status" value="1"/>
</dbReference>
<dbReference type="EMBL" id="KZ996333">
    <property type="protein sequence ID" value="RKO89030.1"/>
    <property type="molecule type" value="Genomic_DNA"/>
</dbReference>
<dbReference type="InterPro" id="IPR023214">
    <property type="entry name" value="HAD_sf"/>
</dbReference>
<organism evidence="9 10">
    <name type="scientific">Blyttiomyces helicus</name>
    <dbReference type="NCBI Taxonomy" id="388810"/>
    <lineage>
        <taxon>Eukaryota</taxon>
        <taxon>Fungi</taxon>
        <taxon>Fungi incertae sedis</taxon>
        <taxon>Chytridiomycota</taxon>
        <taxon>Chytridiomycota incertae sedis</taxon>
        <taxon>Chytridiomycetes</taxon>
        <taxon>Chytridiomycetes incertae sedis</taxon>
        <taxon>Blyttiomyces</taxon>
    </lineage>
</organism>
<dbReference type="PROSITE" id="PS00154">
    <property type="entry name" value="ATPASE_E1_E2"/>
    <property type="match status" value="1"/>
</dbReference>
<sequence length="443" mass="47423">MSVLCSDKTGTLTLGKMLVKTAGFLGQSVPVEDDIATVAPSIPGMIELQRATTLCCGAAFDQSAMDVPVAERPVKGDSTDTVSTRKAKLRPWAVTGVALHILDHPALDTHSGRLPFPLPPSQAILRFSENVSPGEPIHAAHEKLFEVPFNSKNKWMATISRARAEGGDTVLYAKGAPDILFTKCTTVMRPDGGLVPLSEMVMKEVVAMQEEWSSQGMRVLAVCRRSLAGIELPVGKNGLMEKILYAEMQGLTLVGMLGIRDPPRPDVKPAVEVMRRAGVRVFMVTGDFRLTAVAIAKQIGIITTESVDTIDTMRTDKASFERLGGAKPHECKPRHDAAVRSIVIVGSELDSISKEEWNVIAGKYTEMVFARTTPEQKLQIVEELKARGDNTVAVTGDGVNDAPALKAADIGVAMGAGSDVAKEAASLVLLNNDFASIVVAIEN</sequence>
<dbReference type="GO" id="GO:0005391">
    <property type="term" value="F:P-type sodium:potassium-exchanging transporter activity"/>
    <property type="evidence" value="ECO:0007669"/>
    <property type="project" value="TreeGrafter"/>
</dbReference>
<keyword evidence="10" id="KW-1185">Reference proteome</keyword>
<dbReference type="InterPro" id="IPR036412">
    <property type="entry name" value="HAD-like_sf"/>
</dbReference>
<feature type="non-terminal residue" evidence="9">
    <location>
        <position position="443"/>
    </location>
</feature>
<dbReference type="SFLD" id="SFLDG00002">
    <property type="entry name" value="C1.7:_P-type_atpase_like"/>
    <property type="match status" value="1"/>
</dbReference>
<dbReference type="GO" id="GO:0016887">
    <property type="term" value="F:ATP hydrolysis activity"/>
    <property type="evidence" value="ECO:0007669"/>
    <property type="project" value="InterPro"/>
</dbReference>
<keyword evidence="8" id="KW-0472">Membrane</keyword>
<dbReference type="InterPro" id="IPR023299">
    <property type="entry name" value="ATPase_P-typ_cyto_dom_N"/>
</dbReference>
<dbReference type="GO" id="GO:1902600">
    <property type="term" value="P:proton transmembrane transport"/>
    <property type="evidence" value="ECO:0007669"/>
    <property type="project" value="TreeGrafter"/>
</dbReference>
<keyword evidence="2" id="KW-1003">Cell membrane</keyword>
<dbReference type="GO" id="GO:1990573">
    <property type="term" value="P:potassium ion import across plasma membrane"/>
    <property type="evidence" value="ECO:0007669"/>
    <property type="project" value="TreeGrafter"/>
</dbReference>
<keyword evidence="5" id="KW-0067">ATP-binding</keyword>
<comment type="subcellular location">
    <subcellularLocation>
        <location evidence="1">Cell membrane</location>
        <topology evidence="1">Multi-pass membrane protein</topology>
    </subcellularLocation>
</comment>
<dbReference type="PRINTS" id="PR00120">
    <property type="entry name" value="HATPASE"/>
</dbReference>
<evidence type="ECO:0000256" key="7">
    <source>
        <dbReference type="ARBA" id="ARBA00022989"/>
    </source>
</evidence>
<dbReference type="GO" id="GO:0006883">
    <property type="term" value="P:intracellular sodium ion homeostasis"/>
    <property type="evidence" value="ECO:0007669"/>
    <property type="project" value="TreeGrafter"/>
</dbReference>